<feature type="region of interest" description="Disordered" evidence="1">
    <location>
        <begin position="70"/>
        <end position="90"/>
    </location>
</feature>
<name>A0AAN5CVC0_9BILA</name>
<accession>A0AAN5CVC0</accession>
<reference evidence="3" key="1">
    <citation type="submission" date="2022-10" db="EMBL/GenBank/DDBJ databases">
        <title>Genome assembly of Pristionchus species.</title>
        <authorList>
            <person name="Yoshida K."/>
            <person name="Sommer R.J."/>
        </authorList>
    </citation>
    <scope>NUCLEOTIDE SEQUENCE [LARGE SCALE GENOMIC DNA]</scope>
    <source>
        <strain evidence="3">RS5460</strain>
    </source>
</reference>
<gene>
    <name evidence="2" type="ORF">PMAYCL1PPCAC_21175</name>
</gene>
<keyword evidence="3" id="KW-1185">Reference proteome</keyword>
<evidence type="ECO:0000313" key="2">
    <source>
        <dbReference type="EMBL" id="GMR50980.1"/>
    </source>
</evidence>
<sequence>CLPHSIPAECLFDDLQQSLSLLQDEIIVLNKGYEECVYTTECFFDNSERKPYIEEAIADHVVFLRSHSKGDRLNRESGEENVDQREDGNL</sequence>
<evidence type="ECO:0000256" key="1">
    <source>
        <dbReference type="SAM" id="MobiDB-lite"/>
    </source>
</evidence>
<protein>
    <submittedName>
        <fullName evidence="2">Uncharacterized protein</fullName>
    </submittedName>
</protein>
<dbReference type="Proteomes" id="UP001328107">
    <property type="component" value="Unassembled WGS sequence"/>
</dbReference>
<feature type="non-terminal residue" evidence="2">
    <location>
        <position position="90"/>
    </location>
</feature>
<dbReference type="EMBL" id="BTRK01000005">
    <property type="protein sequence ID" value="GMR50980.1"/>
    <property type="molecule type" value="Genomic_DNA"/>
</dbReference>
<comment type="caution">
    <text evidence="2">The sequence shown here is derived from an EMBL/GenBank/DDBJ whole genome shotgun (WGS) entry which is preliminary data.</text>
</comment>
<dbReference type="AlphaFoldDB" id="A0AAN5CVC0"/>
<organism evidence="2 3">
    <name type="scientific">Pristionchus mayeri</name>
    <dbReference type="NCBI Taxonomy" id="1317129"/>
    <lineage>
        <taxon>Eukaryota</taxon>
        <taxon>Metazoa</taxon>
        <taxon>Ecdysozoa</taxon>
        <taxon>Nematoda</taxon>
        <taxon>Chromadorea</taxon>
        <taxon>Rhabditida</taxon>
        <taxon>Rhabditina</taxon>
        <taxon>Diplogasteromorpha</taxon>
        <taxon>Diplogasteroidea</taxon>
        <taxon>Neodiplogasteridae</taxon>
        <taxon>Pristionchus</taxon>
    </lineage>
</organism>
<feature type="non-terminal residue" evidence="2">
    <location>
        <position position="1"/>
    </location>
</feature>
<evidence type="ECO:0000313" key="3">
    <source>
        <dbReference type="Proteomes" id="UP001328107"/>
    </source>
</evidence>
<proteinExistence type="predicted"/>